<comment type="catalytic activity">
    <reaction evidence="1">
        <text>S-ubiquitinyl-[E2 ubiquitin-conjugating enzyme]-L-cysteine + [acceptor protein]-L-lysine = [E2 ubiquitin-conjugating enzyme]-L-cysteine + N(6)-ubiquitinyl-[acceptor protein]-L-lysine.</text>
        <dbReference type="EC" id="2.3.2.27"/>
    </reaction>
</comment>
<dbReference type="GO" id="GO:0004672">
    <property type="term" value="F:protein kinase activity"/>
    <property type="evidence" value="ECO:0007669"/>
    <property type="project" value="InterPro"/>
</dbReference>
<dbReference type="SUPFAM" id="SSF52402">
    <property type="entry name" value="Adenine nucleotide alpha hydrolases-like"/>
    <property type="match status" value="1"/>
</dbReference>
<proteinExistence type="predicted"/>
<feature type="compositionally biased region" description="Polar residues" evidence="7">
    <location>
        <begin position="192"/>
        <end position="201"/>
    </location>
</feature>
<dbReference type="InterPro" id="IPR011009">
    <property type="entry name" value="Kinase-like_dom_sf"/>
</dbReference>
<feature type="region of interest" description="Disordered" evidence="7">
    <location>
        <begin position="167"/>
        <end position="246"/>
    </location>
</feature>
<evidence type="ECO:0000256" key="1">
    <source>
        <dbReference type="ARBA" id="ARBA00000900"/>
    </source>
</evidence>
<dbReference type="PANTHER" id="PTHR45647">
    <property type="entry name" value="OS02G0152300 PROTEIN"/>
    <property type="match status" value="1"/>
</dbReference>
<dbReference type="AlphaFoldDB" id="A0A8X8Y862"/>
<name>A0A8X8Y862_SALSN</name>
<dbReference type="PROSITE" id="PS00108">
    <property type="entry name" value="PROTEIN_KINASE_ST"/>
    <property type="match status" value="1"/>
</dbReference>
<reference evidence="9" key="1">
    <citation type="submission" date="2018-01" db="EMBL/GenBank/DDBJ databases">
        <authorList>
            <person name="Mao J.F."/>
        </authorList>
    </citation>
    <scope>NUCLEOTIDE SEQUENCE</scope>
    <source>
        <strain evidence="9">Huo1</strain>
        <tissue evidence="9">Leaf</tissue>
    </source>
</reference>
<evidence type="ECO:0000256" key="6">
    <source>
        <dbReference type="SAM" id="Coils"/>
    </source>
</evidence>
<keyword evidence="6" id="KW-0175">Coiled coil</keyword>
<dbReference type="InterPro" id="IPR008271">
    <property type="entry name" value="Ser/Thr_kinase_AS"/>
</dbReference>
<dbReference type="PANTHER" id="PTHR45647:SF51">
    <property type="entry name" value="PROTEIN KINASE SUPERFAMILY PROTEIN"/>
    <property type="match status" value="1"/>
</dbReference>
<comment type="caution">
    <text evidence="9">The sequence shown here is derived from an EMBL/GenBank/DDBJ whole genome shotgun (WGS) entry which is preliminary data.</text>
</comment>
<dbReference type="Gene3D" id="1.10.510.10">
    <property type="entry name" value="Transferase(Phosphotransferase) domain 1"/>
    <property type="match status" value="1"/>
</dbReference>
<reference evidence="9" key="2">
    <citation type="submission" date="2020-08" db="EMBL/GenBank/DDBJ databases">
        <title>Plant Genome Project.</title>
        <authorList>
            <person name="Zhang R.-G."/>
        </authorList>
    </citation>
    <scope>NUCLEOTIDE SEQUENCE</scope>
    <source>
        <strain evidence="9">Huo1</strain>
        <tissue evidence="9">Leaf</tissue>
    </source>
</reference>
<dbReference type="InterPro" id="IPR014729">
    <property type="entry name" value="Rossmann-like_a/b/a_fold"/>
</dbReference>
<dbReference type="PROSITE" id="PS50011">
    <property type="entry name" value="PROTEIN_KINASE_DOM"/>
    <property type="match status" value="1"/>
</dbReference>
<dbReference type="GO" id="GO:0005524">
    <property type="term" value="F:ATP binding"/>
    <property type="evidence" value="ECO:0007669"/>
    <property type="project" value="UniProtKB-KW"/>
</dbReference>
<feature type="compositionally biased region" description="Basic and acidic residues" evidence="7">
    <location>
        <begin position="207"/>
        <end position="228"/>
    </location>
</feature>
<organism evidence="9">
    <name type="scientific">Salvia splendens</name>
    <name type="common">Scarlet sage</name>
    <dbReference type="NCBI Taxonomy" id="180675"/>
    <lineage>
        <taxon>Eukaryota</taxon>
        <taxon>Viridiplantae</taxon>
        <taxon>Streptophyta</taxon>
        <taxon>Embryophyta</taxon>
        <taxon>Tracheophyta</taxon>
        <taxon>Spermatophyta</taxon>
        <taxon>Magnoliopsida</taxon>
        <taxon>eudicotyledons</taxon>
        <taxon>Gunneridae</taxon>
        <taxon>Pentapetalae</taxon>
        <taxon>asterids</taxon>
        <taxon>lamiids</taxon>
        <taxon>Lamiales</taxon>
        <taxon>Lamiaceae</taxon>
        <taxon>Nepetoideae</taxon>
        <taxon>Mentheae</taxon>
        <taxon>Salviinae</taxon>
        <taxon>Salvia</taxon>
        <taxon>Salvia subgen. Calosphace</taxon>
        <taxon>core Calosphace</taxon>
    </lineage>
</organism>
<evidence type="ECO:0000256" key="4">
    <source>
        <dbReference type="ARBA" id="ARBA00022786"/>
    </source>
</evidence>
<dbReference type="Gene3D" id="3.40.50.620">
    <property type="entry name" value="HUPs"/>
    <property type="match status" value="1"/>
</dbReference>
<evidence type="ECO:0000256" key="5">
    <source>
        <dbReference type="ARBA" id="ARBA00022840"/>
    </source>
</evidence>
<dbReference type="Pfam" id="PF07714">
    <property type="entry name" value="PK_Tyr_Ser-Thr"/>
    <property type="match status" value="1"/>
</dbReference>
<dbReference type="Gene3D" id="3.30.200.20">
    <property type="entry name" value="Phosphorylase Kinase, domain 1"/>
    <property type="match status" value="1"/>
</dbReference>
<evidence type="ECO:0000256" key="3">
    <source>
        <dbReference type="ARBA" id="ARBA00022741"/>
    </source>
</evidence>
<dbReference type="FunFam" id="3.30.200.20:FF:000162">
    <property type="entry name" value="Adenine nucleotide alpha hydrolase-like domain kinase"/>
    <property type="match status" value="1"/>
</dbReference>
<dbReference type="EC" id="2.3.2.27" evidence="2"/>
<sequence>MTNMYEENRISTAVGIDKDKNSQSAVKWALEKLRLKDNNILLVHVKIQNGSESSTLSLSLFVDLYDIPREGREPTPAETQQLFLPFRGFCARKGIRVKEVILQGNDVSTTLAEFARRNTMMNLVLGASSRGAIARAFKNPDVPSSLMKMAPDFCSVYSVSKTKAQKLKTANDNGTPNSTTSSGSHEAPKFQPQDSWKSSVSGGCDQDGDKHGFNSRESRQLTARDRGFGRINSPQHSNESLQRGSDATSYESIGVGSSYYSSSNFSGASAKKLTSDVSNVLRSMKHHSLHQVRTRDESPSYSMASSSDHSDLRSFPSEVSYEHLDQPRTSLSPSFSQTADVDDELGRLKREMKRITMTYNVVCHESEAASVNDGDHSQEAAMAMVEREKLKCKAAVELAQTAQRIAELESEKRKSAEKKLRAEAKEKDKAIHALANTEVQYRKYTMEEIQEATSFFAGTEKIGEGGYGPVFKGSLDHTRVAIKVLRPDMSQGEKQFQREVEVLSLMRHPNMVILLGACPEYGCLVYEHMENGSLEDRLNCLNGSAPLSWRDRFRIAVEIATALNFMHRTRPEPLVHRDLKPANILLDRNYVSKISDVGLSRLVPPSVADSITQCCMTAAAGTFCYIDPEYQQTGMLGTKSDVYSFGVVLLQILTAKPAMGLTYVVDKAIEKGKFAEVLDQTVKDWPVEAALAMAKLALQCCELRKRDRPDLDSVILPDLHRIRETSSQIDNEY</sequence>
<keyword evidence="4" id="KW-0833">Ubl conjugation pathway</keyword>
<evidence type="ECO:0000259" key="8">
    <source>
        <dbReference type="PROSITE" id="PS50011"/>
    </source>
</evidence>
<dbReference type="EMBL" id="PNBA02000004">
    <property type="protein sequence ID" value="KAG6425842.1"/>
    <property type="molecule type" value="Genomic_DNA"/>
</dbReference>
<feature type="compositionally biased region" description="Low complexity" evidence="7">
    <location>
        <begin position="173"/>
        <end position="184"/>
    </location>
</feature>
<feature type="compositionally biased region" description="Low complexity" evidence="7">
    <location>
        <begin position="299"/>
        <end position="314"/>
    </location>
</feature>
<dbReference type="InterPro" id="IPR000719">
    <property type="entry name" value="Prot_kinase_dom"/>
</dbReference>
<feature type="coiled-coil region" evidence="6">
    <location>
        <begin position="398"/>
        <end position="428"/>
    </location>
</feature>
<dbReference type="SUPFAM" id="SSF56112">
    <property type="entry name" value="Protein kinase-like (PK-like)"/>
    <property type="match status" value="1"/>
</dbReference>
<keyword evidence="5" id="KW-0067">ATP-binding</keyword>
<feature type="domain" description="Protein kinase" evidence="8">
    <location>
        <begin position="456"/>
        <end position="723"/>
    </location>
</feature>
<dbReference type="GO" id="GO:0061630">
    <property type="term" value="F:ubiquitin protein ligase activity"/>
    <property type="evidence" value="ECO:0007669"/>
    <property type="project" value="UniProtKB-EC"/>
</dbReference>
<gene>
    <name evidence="9" type="ORF">SASPL_110047</name>
</gene>
<evidence type="ECO:0000256" key="7">
    <source>
        <dbReference type="SAM" id="MobiDB-lite"/>
    </source>
</evidence>
<evidence type="ECO:0000313" key="10">
    <source>
        <dbReference type="Proteomes" id="UP000298416"/>
    </source>
</evidence>
<evidence type="ECO:0000313" key="9">
    <source>
        <dbReference type="EMBL" id="KAG6425842.1"/>
    </source>
</evidence>
<dbReference type="InterPro" id="IPR001245">
    <property type="entry name" value="Ser-Thr/Tyr_kinase_cat_dom"/>
</dbReference>
<evidence type="ECO:0000256" key="2">
    <source>
        <dbReference type="ARBA" id="ARBA00012483"/>
    </source>
</evidence>
<accession>A0A8X8Y862</accession>
<dbReference type="Proteomes" id="UP000298416">
    <property type="component" value="Unassembled WGS sequence"/>
</dbReference>
<protein>
    <recommendedName>
        <fullName evidence="2">RING-type E3 ubiquitin transferase</fullName>
        <ecNumber evidence="2">2.3.2.27</ecNumber>
    </recommendedName>
</protein>
<dbReference type="CDD" id="cd01989">
    <property type="entry name" value="USP_STK_Ubox_N"/>
    <property type="match status" value="1"/>
</dbReference>
<dbReference type="InterPro" id="IPR051348">
    <property type="entry name" value="U-box_ubiquitin_ligases"/>
</dbReference>
<feature type="compositionally biased region" description="Polar residues" evidence="7">
    <location>
        <begin position="232"/>
        <end position="246"/>
    </location>
</feature>
<feature type="region of interest" description="Disordered" evidence="7">
    <location>
        <begin position="284"/>
        <end position="314"/>
    </location>
</feature>
<keyword evidence="3" id="KW-0547">Nucleotide-binding</keyword>
<dbReference type="SMART" id="SM00220">
    <property type="entry name" value="S_TKc"/>
    <property type="match status" value="1"/>
</dbReference>
<keyword evidence="10" id="KW-1185">Reference proteome</keyword>